<evidence type="ECO:0000313" key="1">
    <source>
        <dbReference type="EMBL" id="KAF8419264.1"/>
    </source>
</evidence>
<dbReference type="EMBL" id="WHUW01000178">
    <property type="protein sequence ID" value="KAF8419264.1"/>
    <property type="molecule type" value="Genomic_DNA"/>
</dbReference>
<reference evidence="1" key="1">
    <citation type="submission" date="2019-10" db="EMBL/GenBank/DDBJ databases">
        <authorList>
            <consortium name="DOE Joint Genome Institute"/>
            <person name="Kuo A."/>
            <person name="Miyauchi S."/>
            <person name="Kiss E."/>
            <person name="Drula E."/>
            <person name="Kohler A."/>
            <person name="Sanchez-Garcia M."/>
            <person name="Andreopoulos B."/>
            <person name="Barry K.W."/>
            <person name="Bonito G."/>
            <person name="Buee M."/>
            <person name="Carver A."/>
            <person name="Chen C."/>
            <person name="Cichocki N."/>
            <person name="Clum A."/>
            <person name="Culley D."/>
            <person name="Crous P.W."/>
            <person name="Fauchery L."/>
            <person name="Girlanda M."/>
            <person name="Hayes R."/>
            <person name="Keri Z."/>
            <person name="LaButti K."/>
            <person name="Lipzen A."/>
            <person name="Lombard V."/>
            <person name="Magnuson J."/>
            <person name="Maillard F."/>
            <person name="Morin E."/>
            <person name="Murat C."/>
            <person name="Nolan M."/>
            <person name="Ohm R."/>
            <person name="Pangilinan J."/>
            <person name="Pereira M."/>
            <person name="Perotto S."/>
            <person name="Peter M."/>
            <person name="Riley R."/>
            <person name="Sitrit Y."/>
            <person name="Stielow B."/>
            <person name="Szollosi G."/>
            <person name="Zifcakova L."/>
            <person name="Stursova M."/>
            <person name="Spatafora J.W."/>
            <person name="Tedersoo L."/>
            <person name="Vaario L.-M."/>
            <person name="Yamada A."/>
            <person name="Yan M."/>
            <person name="Wang P."/>
            <person name="Xu J."/>
            <person name="Bruns T."/>
            <person name="Baldrian P."/>
            <person name="Vilgalys R."/>
            <person name="Henrissat B."/>
            <person name="Grigoriev I.V."/>
            <person name="Hibbett D."/>
            <person name="Nagy L.G."/>
            <person name="Martin F.M."/>
        </authorList>
    </citation>
    <scope>NUCLEOTIDE SEQUENCE</scope>
    <source>
        <strain evidence="1">BED1</strain>
    </source>
</reference>
<reference evidence="1" key="2">
    <citation type="journal article" date="2020" name="Nat. Commun.">
        <title>Large-scale genome sequencing of mycorrhizal fungi provides insights into the early evolution of symbiotic traits.</title>
        <authorList>
            <person name="Miyauchi S."/>
            <person name="Kiss E."/>
            <person name="Kuo A."/>
            <person name="Drula E."/>
            <person name="Kohler A."/>
            <person name="Sanchez-Garcia M."/>
            <person name="Morin E."/>
            <person name="Andreopoulos B."/>
            <person name="Barry K.W."/>
            <person name="Bonito G."/>
            <person name="Buee M."/>
            <person name="Carver A."/>
            <person name="Chen C."/>
            <person name="Cichocki N."/>
            <person name="Clum A."/>
            <person name="Culley D."/>
            <person name="Crous P.W."/>
            <person name="Fauchery L."/>
            <person name="Girlanda M."/>
            <person name="Hayes R.D."/>
            <person name="Keri Z."/>
            <person name="LaButti K."/>
            <person name="Lipzen A."/>
            <person name="Lombard V."/>
            <person name="Magnuson J."/>
            <person name="Maillard F."/>
            <person name="Murat C."/>
            <person name="Nolan M."/>
            <person name="Ohm R.A."/>
            <person name="Pangilinan J."/>
            <person name="Pereira M.F."/>
            <person name="Perotto S."/>
            <person name="Peter M."/>
            <person name="Pfister S."/>
            <person name="Riley R."/>
            <person name="Sitrit Y."/>
            <person name="Stielow J.B."/>
            <person name="Szollosi G."/>
            <person name="Zifcakova L."/>
            <person name="Stursova M."/>
            <person name="Spatafora J.W."/>
            <person name="Tedersoo L."/>
            <person name="Vaario L.M."/>
            <person name="Yamada A."/>
            <person name="Yan M."/>
            <person name="Wang P."/>
            <person name="Xu J."/>
            <person name="Bruns T."/>
            <person name="Baldrian P."/>
            <person name="Vilgalys R."/>
            <person name="Dunand C."/>
            <person name="Henrissat B."/>
            <person name="Grigoriev I.V."/>
            <person name="Hibbett D."/>
            <person name="Nagy L.G."/>
            <person name="Martin F.M."/>
        </authorList>
    </citation>
    <scope>NUCLEOTIDE SEQUENCE</scope>
    <source>
        <strain evidence="1">BED1</strain>
    </source>
</reference>
<gene>
    <name evidence="1" type="ORF">L210DRAFT_3577062</name>
</gene>
<protein>
    <submittedName>
        <fullName evidence="1">Uncharacterized protein</fullName>
    </submittedName>
</protein>
<keyword evidence="2" id="KW-1185">Reference proteome</keyword>
<dbReference type="Proteomes" id="UP001194468">
    <property type="component" value="Unassembled WGS sequence"/>
</dbReference>
<evidence type="ECO:0000313" key="2">
    <source>
        <dbReference type="Proteomes" id="UP001194468"/>
    </source>
</evidence>
<proteinExistence type="predicted"/>
<organism evidence="1 2">
    <name type="scientific">Boletus edulis BED1</name>
    <dbReference type="NCBI Taxonomy" id="1328754"/>
    <lineage>
        <taxon>Eukaryota</taxon>
        <taxon>Fungi</taxon>
        <taxon>Dikarya</taxon>
        <taxon>Basidiomycota</taxon>
        <taxon>Agaricomycotina</taxon>
        <taxon>Agaricomycetes</taxon>
        <taxon>Agaricomycetidae</taxon>
        <taxon>Boletales</taxon>
        <taxon>Boletineae</taxon>
        <taxon>Boletaceae</taxon>
        <taxon>Boletoideae</taxon>
        <taxon>Boletus</taxon>
    </lineage>
</organism>
<sequence length="69" mass="7752">MHLCHIFTTEKTRLPVGTSLTESPSEMFIMQFQCLLPRWEGRVNCRHVGVSVCVRGGVITSGETSLCKR</sequence>
<comment type="caution">
    <text evidence="1">The sequence shown here is derived from an EMBL/GenBank/DDBJ whole genome shotgun (WGS) entry which is preliminary data.</text>
</comment>
<name>A0AAD4BCJ7_BOLED</name>
<accession>A0AAD4BCJ7</accession>
<dbReference type="AlphaFoldDB" id="A0AAD4BCJ7"/>